<keyword evidence="2" id="KW-1133">Transmembrane helix</keyword>
<dbReference type="RefSeq" id="XP_018030384.1">
    <property type="nucleotide sequence ID" value="XM_018180512.1"/>
</dbReference>
<dbReference type="EMBL" id="KV441560">
    <property type="protein sequence ID" value="OAG00019.1"/>
    <property type="molecule type" value="Genomic_DNA"/>
</dbReference>
<evidence type="ECO:0000256" key="2">
    <source>
        <dbReference type="SAM" id="Phobius"/>
    </source>
</evidence>
<feature type="transmembrane region" description="Helical" evidence="2">
    <location>
        <begin position="221"/>
        <end position="245"/>
    </location>
</feature>
<protein>
    <recommendedName>
        <fullName evidence="5">Mid2 domain-containing protein</fullName>
    </recommendedName>
</protein>
<keyword evidence="2" id="KW-0812">Transmembrane</keyword>
<accession>A0A177BZ80</accession>
<dbReference type="AlphaFoldDB" id="A0A177BZ80"/>
<dbReference type="Proteomes" id="UP000077069">
    <property type="component" value="Unassembled WGS sequence"/>
</dbReference>
<evidence type="ECO:0000313" key="3">
    <source>
        <dbReference type="EMBL" id="OAG00019.1"/>
    </source>
</evidence>
<keyword evidence="4" id="KW-1185">Reference proteome</keyword>
<dbReference type="STRING" id="1460663.A0A177BZ80"/>
<reference evidence="3 4" key="1">
    <citation type="submission" date="2016-05" db="EMBL/GenBank/DDBJ databases">
        <title>Comparative analysis of secretome profiles of manganese(II)-oxidizing ascomycete fungi.</title>
        <authorList>
            <consortium name="DOE Joint Genome Institute"/>
            <person name="Zeiner C.A."/>
            <person name="Purvine S.O."/>
            <person name="Zink E.M."/>
            <person name="Wu S."/>
            <person name="Pasa-Tolic L."/>
            <person name="Chaput D.L."/>
            <person name="Haridas S."/>
            <person name="Grigoriev I.V."/>
            <person name="Santelli C.M."/>
            <person name="Hansel C.M."/>
        </authorList>
    </citation>
    <scope>NUCLEOTIDE SEQUENCE [LARGE SCALE GENOMIC DNA]</scope>
    <source>
        <strain evidence="3 4">AP3s5-JAC2a</strain>
    </source>
</reference>
<keyword evidence="2" id="KW-0472">Membrane</keyword>
<feature type="region of interest" description="Disordered" evidence="1">
    <location>
        <begin position="284"/>
        <end position="317"/>
    </location>
</feature>
<dbReference type="GeneID" id="28763998"/>
<evidence type="ECO:0000313" key="4">
    <source>
        <dbReference type="Proteomes" id="UP000077069"/>
    </source>
</evidence>
<name>A0A177BZ80_9PLEO</name>
<organism evidence="3 4">
    <name type="scientific">Paraphaeosphaeria sporulosa</name>
    <dbReference type="NCBI Taxonomy" id="1460663"/>
    <lineage>
        <taxon>Eukaryota</taxon>
        <taxon>Fungi</taxon>
        <taxon>Dikarya</taxon>
        <taxon>Ascomycota</taxon>
        <taxon>Pezizomycotina</taxon>
        <taxon>Dothideomycetes</taxon>
        <taxon>Pleosporomycetidae</taxon>
        <taxon>Pleosporales</taxon>
        <taxon>Massarineae</taxon>
        <taxon>Didymosphaeriaceae</taxon>
        <taxon>Paraphaeosphaeria</taxon>
    </lineage>
</organism>
<evidence type="ECO:0000256" key="1">
    <source>
        <dbReference type="SAM" id="MobiDB-lite"/>
    </source>
</evidence>
<dbReference type="InParanoid" id="A0A177BZ80"/>
<sequence length="317" mass="34608">MDTAPNGTCYSITGLASPFNDYTYVPCNLTAIENGQHSACCASGDTCLTNGLCKYNSPTPVRNFNTYWRIGCTDPTYQDSSCPKQCKNRENVERHVHIVFECPGDGQWCCGTGANTDYENTMTVNTTCCNIPDLAFRDEVRQAYTTAKSDWRSVIDIRTFEALAKSTAIDAASTATASSTEQSVRHTSTSSHTSILLATATASTSPSPSLSTPPSNQNTTALGVGLGIGIAILVAVLALLTFLLYRHRRHRKTQHERMAELAETQEDVRHAFSHAFAVEKSGREVPAELSAERGVHEMGRPDSWRTGDDGKGDEFYR</sequence>
<proteinExistence type="predicted"/>
<evidence type="ECO:0008006" key="5">
    <source>
        <dbReference type="Google" id="ProtNLM"/>
    </source>
</evidence>
<gene>
    <name evidence="3" type="ORF">CC84DRAFT_1180846</name>
</gene>
<dbReference type="OrthoDB" id="5215637at2759"/>